<keyword evidence="1" id="KW-0472">Membrane</keyword>
<feature type="non-terminal residue" evidence="2">
    <location>
        <position position="156"/>
    </location>
</feature>
<keyword evidence="1" id="KW-0812">Transmembrane</keyword>
<evidence type="ECO:0000313" key="3">
    <source>
        <dbReference type="Proteomes" id="UP001497497"/>
    </source>
</evidence>
<name>A0AAV2I6V7_LYMST</name>
<organism evidence="2 3">
    <name type="scientific">Lymnaea stagnalis</name>
    <name type="common">Great pond snail</name>
    <name type="synonym">Helix stagnalis</name>
    <dbReference type="NCBI Taxonomy" id="6523"/>
    <lineage>
        <taxon>Eukaryota</taxon>
        <taxon>Metazoa</taxon>
        <taxon>Spiralia</taxon>
        <taxon>Lophotrochozoa</taxon>
        <taxon>Mollusca</taxon>
        <taxon>Gastropoda</taxon>
        <taxon>Heterobranchia</taxon>
        <taxon>Euthyneura</taxon>
        <taxon>Panpulmonata</taxon>
        <taxon>Hygrophila</taxon>
        <taxon>Lymnaeoidea</taxon>
        <taxon>Lymnaeidae</taxon>
        <taxon>Lymnaea</taxon>
    </lineage>
</organism>
<dbReference type="Proteomes" id="UP001497497">
    <property type="component" value="Unassembled WGS sequence"/>
</dbReference>
<dbReference type="EMBL" id="CAXITT010000476">
    <property type="protein sequence ID" value="CAL1542246.1"/>
    <property type="molecule type" value="Genomic_DNA"/>
</dbReference>
<feature type="transmembrane region" description="Helical" evidence="1">
    <location>
        <begin position="117"/>
        <end position="141"/>
    </location>
</feature>
<dbReference type="AlphaFoldDB" id="A0AAV2I6V7"/>
<feature type="non-terminal residue" evidence="2">
    <location>
        <position position="1"/>
    </location>
</feature>
<evidence type="ECO:0000313" key="2">
    <source>
        <dbReference type="EMBL" id="CAL1542246.1"/>
    </source>
</evidence>
<accession>A0AAV2I6V7</accession>
<keyword evidence="1" id="KW-1133">Transmembrane helix</keyword>
<proteinExistence type="predicted"/>
<reference evidence="2 3" key="1">
    <citation type="submission" date="2024-04" db="EMBL/GenBank/DDBJ databases">
        <authorList>
            <consortium name="Genoscope - CEA"/>
            <person name="William W."/>
        </authorList>
    </citation>
    <scope>NUCLEOTIDE SEQUENCE [LARGE SCALE GENOMIC DNA]</scope>
</reference>
<sequence length="156" mass="17961">VYLWTSLKNLHTPFDLFMGTLFETGICRDLYIDGQVQNDVQNDVQHDANMDQQPINCFDGLSGFEFKNNTLRMTLKHPFLDIYRSRISKDFFYHCVSMDHVRAPGTALKNNWKAVLLFCRLGAFITFVYLVLMAYGNILFISPTNRAFVTFAAGIL</sequence>
<evidence type="ECO:0000256" key="1">
    <source>
        <dbReference type="SAM" id="Phobius"/>
    </source>
</evidence>
<comment type="caution">
    <text evidence="2">The sequence shown here is derived from an EMBL/GenBank/DDBJ whole genome shotgun (WGS) entry which is preliminary data.</text>
</comment>
<protein>
    <submittedName>
        <fullName evidence="2">Uncharacterized protein</fullName>
    </submittedName>
</protein>
<gene>
    <name evidence="2" type="ORF">GSLYS_00015840001</name>
</gene>
<keyword evidence="3" id="KW-1185">Reference proteome</keyword>